<proteinExistence type="predicted"/>
<comment type="caution">
    <text evidence="2">The sequence shown here is derived from an EMBL/GenBank/DDBJ whole genome shotgun (WGS) entry which is preliminary data.</text>
</comment>
<evidence type="ECO:0000313" key="3">
    <source>
        <dbReference type="Proteomes" id="UP001501842"/>
    </source>
</evidence>
<evidence type="ECO:0000259" key="1">
    <source>
        <dbReference type="Pfam" id="PF19809"/>
    </source>
</evidence>
<name>A0ABN3U1N7_9ACTN</name>
<keyword evidence="3" id="KW-1185">Reference proteome</keyword>
<dbReference type="Pfam" id="PF19809">
    <property type="entry name" value="DUF6292"/>
    <property type="match status" value="1"/>
</dbReference>
<dbReference type="EMBL" id="BAAATZ010000006">
    <property type="protein sequence ID" value="GAA2722934.1"/>
    <property type="molecule type" value="Genomic_DNA"/>
</dbReference>
<gene>
    <name evidence="2" type="ORF">GCM10010439_16920</name>
</gene>
<reference evidence="2 3" key="1">
    <citation type="journal article" date="2019" name="Int. J. Syst. Evol. Microbiol.">
        <title>The Global Catalogue of Microorganisms (GCM) 10K type strain sequencing project: providing services to taxonomists for standard genome sequencing and annotation.</title>
        <authorList>
            <consortium name="The Broad Institute Genomics Platform"/>
            <consortium name="The Broad Institute Genome Sequencing Center for Infectious Disease"/>
            <person name="Wu L."/>
            <person name="Ma J."/>
        </authorList>
    </citation>
    <scope>NUCLEOTIDE SEQUENCE [LARGE SCALE GENOMIC DNA]</scope>
    <source>
        <strain evidence="2 3">JCM 8201</strain>
    </source>
</reference>
<accession>A0ABN3U1N7</accession>
<feature type="domain" description="DUF6292" evidence="1">
    <location>
        <begin position="20"/>
        <end position="101"/>
    </location>
</feature>
<organism evidence="2 3">
    <name type="scientific">Actinocorallia aurantiaca</name>
    <dbReference type="NCBI Taxonomy" id="46204"/>
    <lineage>
        <taxon>Bacteria</taxon>
        <taxon>Bacillati</taxon>
        <taxon>Actinomycetota</taxon>
        <taxon>Actinomycetes</taxon>
        <taxon>Streptosporangiales</taxon>
        <taxon>Thermomonosporaceae</taxon>
        <taxon>Actinocorallia</taxon>
    </lineage>
</organism>
<sequence length="165" mass="18326">MTVKIPLPHPDPEVDESRGYITAVVRALALRGTAIDHVWLDPSLPVDATIRAGEEALVWNETQGWAIGEFVSGEQGVRTVLADPLLLGGGVLPSPDEIASRTILRQSKPLVTRQIRARDGFQETLRSFDPPREPRRPVPVPNRLLEWPTLCQGLRERPSTYRLVA</sequence>
<protein>
    <recommendedName>
        <fullName evidence="1">DUF6292 domain-containing protein</fullName>
    </recommendedName>
</protein>
<dbReference type="Proteomes" id="UP001501842">
    <property type="component" value="Unassembled WGS sequence"/>
</dbReference>
<evidence type="ECO:0000313" key="2">
    <source>
        <dbReference type="EMBL" id="GAA2722934.1"/>
    </source>
</evidence>
<dbReference type="InterPro" id="IPR046259">
    <property type="entry name" value="DUF6292"/>
</dbReference>